<gene>
    <name evidence="1" type="ORF">DRT12_25110</name>
</gene>
<dbReference type="Pfam" id="PF11043">
    <property type="entry name" value="Anti-RecBCD_p2"/>
    <property type="match status" value="1"/>
</dbReference>
<accession>A0A5W5V3W2</accession>
<dbReference type="EMBL" id="AAHKVU010000079">
    <property type="protein sequence ID" value="EBX3096429.1"/>
    <property type="molecule type" value="Genomic_DNA"/>
</dbReference>
<evidence type="ECO:0000313" key="1">
    <source>
        <dbReference type="EMBL" id="EBX3096429.1"/>
    </source>
</evidence>
<dbReference type="InterPro" id="IPR020500">
    <property type="entry name" value="Phage_P22_anti-RecBCD_p2"/>
</dbReference>
<comment type="caution">
    <text evidence="1">The sequence shown here is derived from an EMBL/GenBank/DDBJ whole genome shotgun (WGS) entry which is preliminary data.</text>
</comment>
<organism evidence="1">
    <name type="scientific">Salmonella enterica subsp. enterica serovar Cubana</name>
    <dbReference type="NCBI Taxonomy" id="189201"/>
    <lineage>
        <taxon>Bacteria</taxon>
        <taxon>Pseudomonadati</taxon>
        <taxon>Pseudomonadota</taxon>
        <taxon>Gammaproteobacteria</taxon>
        <taxon>Enterobacterales</taxon>
        <taxon>Enterobacteriaceae</taxon>
        <taxon>Salmonella</taxon>
    </lineage>
</organism>
<feature type="non-terminal residue" evidence="1">
    <location>
        <position position="35"/>
    </location>
</feature>
<proteinExistence type="predicted"/>
<dbReference type="AlphaFoldDB" id="A0A5W5V3W2"/>
<reference evidence="1" key="1">
    <citation type="submission" date="2018-07" db="EMBL/GenBank/DDBJ databases">
        <authorList>
            <person name="Ashton P.M."/>
            <person name="Dallman T."/>
            <person name="Nair S."/>
            <person name="De Pinna E."/>
            <person name="Peters T."/>
            <person name="Grant K."/>
        </authorList>
    </citation>
    <scope>NUCLEOTIDE SEQUENCE</scope>
    <source>
        <strain evidence="1">190590</strain>
    </source>
</reference>
<sequence length="35" mass="3946">MPAPLYGADDPRRCSGNSVSEVLDKFRKNYDLIMS</sequence>
<protein>
    <submittedName>
        <fullName evidence="1">RecBCD nuclease inhibitor</fullName>
    </submittedName>
</protein>
<name>A0A5W5V3W2_SALET</name>